<accession>A0ABY4BV41</accession>
<organism evidence="2 3">
    <name type="scientific">Agromyces larvae</name>
    <dbReference type="NCBI Taxonomy" id="2929802"/>
    <lineage>
        <taxon>Bacteria</taxon>
        <taxon>Bacillati</taxon>
        <taxon>Actinomycetota</taxon>
        <taxon>Actinomycetes</taxon>
        <taxon>Micrococcales</taxon>
        <taxon>Microbacteriaceae</taxon>
        <taxon>Agromyces</taxon>
    </lineage>
</organism>
<sequence>MNWLMILVGALLMAVGIVWTLQGFGVLPGSAMSGVLIWAIVGPVVEIVGLLLLIIGIARLRRR</sequence>
<evidence type="ECO:0000313" key="3">
    <source>
        <dbReference type="Proteomes" id="UP000832097"/>
    </source>
</evidence>
<evidence type="ECO:0000313" key="2">
    <source>
        <dbReference type="EMBL" id="UOE43092.1"/>
    </source>
</evidence>
<keyword evidence="1" id="KW-0812">Transmembrane</keyword>
<feature type="transmembrane region" description="Helical" evidence="1">
    <location>
        <begin position="36"/>
        <end position="58"/>
    </location>
</feature>
<keyword evidence="3" id="KW-1185">Reference proteome</keyword>
<proteinExistence type="predicted"/>
<keyword evidence="1" id="KW-0472">Membrane</keyword>
<keyword evidence="1" id="KW-1133">Transmembrane helix</keyword>
<dbReference type="Proteomes" id="UP000832097">
    <property type="component" value="Chromosome"/>
</dbReference>
<evidence type="ECO:0000256" key="1">
    <source>
        <dbReference type="SAM" id="Phobius"/>
    </source>
</evidence>
<name>A0ABY4BV41_9MICO</name>
<gene>
    <name evidence="2" type="ORF">MTO99_12945</name>
</gene>
<protein>
    <submittedName>
        <fullName evidence="2">Uncharacterized protein</fullName>
    </submittedName>
</protein>
<dbReference type="RefSeq" id="WP_243554058.1">
    <property type="nucleotide sequence ID" value="NZ_CP094528.1"/>
</dbReference>
<dbReference type="EMBL" id="CP094528">
    <property type="protein sequence ID" value="UOE43092.1"/>
    <property type="molecule type" value="Genomic_DNA"/>
</dbReference>
<reference evidence="2 3" key="1">
    <citation type="submission" date="2022-03" db="EMBL/GenBank/DDBJ databases">
        <title>Mucilaginibacter sp. isolated from the gut of Protaetia brevitarsis seulensis larvae.</title>
        <authorList>
            <person name="Won M."/>
            <person name="Kim S.-J."/>
            <person name="Kwon S.-W."/>
        </authorList>
    </citation>
    <scope>NUCLEOTIDE SEQUENCE [LARGE SCALE GENOMIC DNA]</scope>
    <source>
        <strain evidence="2 3">CFWR-12</strain>
    </source>
</reference>